<organism evidence="2 3">
    <name type="scientific">Streptomyces naganishii JCM 4654</name>
    <dbReference type="NCBI Taxonomy" id="1306179"/>
    <lineage>
        <taxon>Bacteria</taxon>
        <taxon>Bacillati</taxon>
        <taxon>Actinomycetota</taxon>
        <taxon>Actinomycetes</taxon>
        <taxon>Kitasatosporales</taxon>
        <taxon>Streptomycetaceae</taxon>
        <taxon>Streptomyces</taxon>
    </lineage>
</organism>
<evidence type="ECO:0000313" key="2">
    <source>
        <dbReference type="EMBL" id="GHD91091.1"/>
    </source>
</evidence>
<accession>A0A918Y5M8</accession>
<evidence type="ECO:0000256" key="1">
    <source>
        <dbReference type="SAM" id="MobiDB-lite"/>
    </source>
</evidence>
<dbReference type="AlphaFoldDB" id="A0A918Y5M8"/>
<gene>
    <name evidence="2" type="ORF">GCM10010508_38500</name>
</gene>
<proteinExistence type="predicted"/>
<name>A0A918Y5M8_9ACTN</name>
<evidence type="ECO:0000313" key="3">
    <source>
        <dbReference type="Proteomes" id="UP000608955"/>
    </source>
</evidence>
<comment type="caution">
    <text evidence="2">The sequence shown here is derived from an EMBL/GenBank/DDBJ whole genome shotgun (WGS) entry which is preliminary data.</text>
</comment>
<sequence length="91" mass="9852">MPAHFRTHMRRDLRSPGLRTHPSETTHGGPSRSPLGEPLVHFSDGVRYVRGRAAGEWYGALLPISAVSAAYEGVDLGAMAAVVRTVRFGPE</sequence>
<keyword evidence="3" id="KW-1185">Reference proteome</keyword>
<feature type="compositionally biased region" description="Basic residues" evidence="1">
    <location>
        <begin position="1"/>
        <end position="11"/>
    </location>
</feature>
<dbReference type="EMBL" id="BMVF01000009">
    <property type="protein sequence ID" value="GHD91091.1"/>
    <property type="molecule type" value="Genomic_DNA"/>
</dbReference>
<feature type="region of interest" description="Disordered" evidence="1">
    <location>
        <begin position="1"/>
        <end position="37"/>
    </location>
</feature>
<dbReference type="Proteomes" id="UP000608955">
    <property type="component" value="Unassembled WGS sequence"/>
</dbReference>
<reference evidence="2" key="1">
    <citation type="journal article" date="2014" name="Int. J. Syst. Evol. Microbiol.">
        <title>Complete genome sequence of Corynebacterium casei LMG S-19264T (=DSM 44701T), isolated from a smear-ripened cheese.</title>
        <authorList>
            <consortium name="US DOE Joint Genome Institute (JGI-PGF)"/>
            <person name="Walter F."/>
            <person name="Albersmeier A."/>
            <person name="Kalinowski J."/>
            <person name="Ruckert C."/>
        </authorList>
    </citation>
    <scope>NUCLEOTIDE SEQUENCE</scope>
    <source>
        <strain evidence="2">JCM 4654</strain>
    </source>
</reference>
<protein>
    <submittedName>
        <fullName evidence="2">Uncharacterized protein</fullName>
    </submittedName>
</protein>
<reference evidence="2" key="2">
    <citation type="submission" date="2020-09" db="EMBL/GenBank/DDBJ databases">
        <authorList>
            <person name="Sun Q."/>
            <person name="Ohkuma M."/>
        </authorList>
    </citation>
    <scope>NUCLEOTIDE SEQUENCE</scope>
    <source>
        <strain evidence="2">JCM 4654</strain>
    </source>
</reference>